<keyword evidence="4" id="KW-1185">Reference proteome</keyword>
<evidence type="ECO:0000256" key="2">
    <source>
        <dbReference type="SAM" id="SignalP"/>
    </source>
</evidence>
<dbReference type="Proteomes" id="UP000799118">
    <property type="component" value="Unassembled WGS sequence"/>
</dbReference>
<sequence length="305" mass="33700">MYIGACAFELVYLLGFTSAIQNLGETPAASGFFKPNAGYYTSVIFSRVNFILSDGVVCWRAWVLYPLNKTAQGMLALCMFVSITALTTTAIIQVESDLKSGGSNAFTISNLSYFIPLLFTNTVATALVGYKFWEYHQEIKVHITSSSKKQRTPVESILILLTESGVLYCFFWIISMISGISTLGPLSAEILECALPQLSAIYLMNVILVVSLRKSLDMNSLVLNSQQLQQMSNLDFFHPTSSRCRESSLPSHSRGPQIGESFVAKVQDVVWGWKWTAHEEIIGSRSEANASGSVLEEIEEKTLVL</sequence>
<gene>
    <name evidence="3" type="ORF">BT96DRAFT_917616</name>
</gene>
<dbReference type="OrthoDB" id="2744793at2759"/>
<feature type="transmembrane region" description="Helical" evidence="1">
    <location>
        <begin position="113"/>
        <end position="133"/>
    </location>
</feature>
<protein>
    <submittedName>
        <fullName evidence="3">Uncharacterized protein</fullName>
    </submittedName>
</protein>
<dbReference type="AlphaFoldDB" id="A0A6A4HVR8"/>
<keyword evidence="1" id="KW-1133">Transmembrane helix</keyword>
<feature type="transmembrane region" description="Helical" evidence="1">
    <location>
        <begin position="74"/>
        <end position="93"/>
    </location>
</feature>
<feature type="transmembrane region" description="Helical" evidence="1">
    <location>
        <begin position="154"/>
        <end position="174"/>
    </location>
</feature>
<keyword evidence="2" id="KW-0732">Signal</keyword>
<evidence type="ECO:0000256" key="1">
    <source>
        <dbReference type="SAM" id="Phobius"/>
    </source>
</evidence>
<evidence type="ECO:0000313" key="3">
    <source>
        <dbReference type="EMBL" id="KAE9403372.1"/>
    </source>
</evidence>
<reference evidence="3" key="1">
    <citation type="journal article" date="2019" name="Environ. Microbiol.">
        <title>Fungal ecological strategies reflected in gene transcription - a case study of two litter decomposers.</title>
        <authorList>
            <person name="Barbi F."/>
            <person name="Kohler A."/>
            <person name="Barry K."/>
            <person name="Baskaran P."/>
            <person name="Daum C."/>
            <person name="Fauchery L."/>
            <person name="Ihrmark K."/>
            <person name="Kuo A."/>
            <person name="LaButti K."/>
            <person name="Lipzen A."/>
            <person name="Morin E."/>
            <person name="Grigoriev I.V."/>
            <person name="Henrissat B."/>
            <person name="Lindahl B."/>
            <person name="Martin F."/>
        </authorList>
    </citation>
    <scope>NUCLEOTIDE SEQUENCE</scope>
    <source>
        <strain evidence="3">JB14</strain>
    </source>
</reference>
<proteinExistence type="predicted"/>
<name>A0A6A4HVR8_9AGAR</name>
<keyword evidence="1" id="KW-0812">Transmembrane</keyword>
<feature type="chain" id="PRO_5025427862" evidence="2">
    <location>
        <begin position="20"/>
        <end position="305"/>
    </location>
</feature>
<feature type="transmembrane region" description="Helical" evidence="1">
    <location>
        <begin position="194"/>
        <end position="212"/>
    </location>
</feature>
<feature type="signal peptide" evidence="2">
    <location>
        <begin position="1"/>
        <end position="19"/>
    </location>
</feature>
<evidence type="ECO:0000313" key="4">
    <source>
        <dbReference type="Proteomes" id="UP000799118"/>
    </source>
</evidence>
<organism evidence="3 4">
    <name type="scientific">Gymnopus androsaceus JB14</name>
    <dbReference type="NCBI Taxonomy" id="1447944"/>
    <lineage>
        <taxon>Eukaryota</taxon>
        <taxon>Fungi</taxon>
        <taxon>Dikarya</taxon>
        <taxon>Basidiomycota</taxon>
        <taxon>Agaricomycotina</taxon>
        <taxon>Agaricomycetes</taxon>
        <taxon>Agaricomycetidae</taxon>
        <taxon>Agaricales</taxon>
        <taxon>Marasmiineae</taxon>
        <taxon>Omphalotaceae</taxon>
        <taxon>Gymnopus</taxon>
    </lineage>
</organism>
<accession>A0A6A4HVR8</accession>
<feature type="transmembrane region" description="Helical" evidence="1">
    <location>
        <begin position="43"/>
        <end position="62"/>
    </location>
</feature>
<dbReference type="EMBL" id="ML769426">
    <property type="protein sequence ID" value="KAE9403372.1"/>
    <property type="molecule type" value="Genomic_DNA"/>
</dbReference>
<keyword evidence="1" id="KW-0472">Membrane</keyword>